<accession>A0A915KW27</accession>
<dbReference type="Proteomes" id="UP000887565">
    <property type="component" value="Unplaced"/>
</dbReference>
<dbReference type="Pfam" id="PF01391">
    <property type="entry name" value="Collagen"/>
    <property type="match status" value="1"/>
</dbReference>
<reference evidence="3" key="1">
    <citation type="submission" date="2022-11" db="UniProtKB">
        <authorList>
            <consortium name="WormBaseParasite"/>
        </authorList>
    </citation>
    <scope>IDENTIFICATION</scope>
</reference>
<dbReference type="InterPro" id="IPR008160">
    <property type="entry name" value="Collagen"/>
</dbReference>
<organism evidence="2 3">
    <name type="scientific">Romanomermis culicivorax</name>
    <name type="common">Nematode worm</name>
    <dbReference type="NCBI Taxonomy" id="13658"/>
    <lineage>
        <taxon>Eukaryota</taxon>
        <taxon>Metazoa</taxon>
        <taxon>Ecdysozoa</taxon>
        <taxon>Nematoda</taxon>
        <taxon>Enoplea</taxon>
        <taxon>Dorylaimia</taxon>
        <taxon>Mermithida</taxon>
        <taxon>Mermithoidea</taxon>
        <taxon>Mermithidae</taxon>
        <taxon>Romanomermis</taxon>
    </lineage>
</organism>
<dbReference type="AlphaFoldDB" id="A0A915KW27"/>
<evidence type="ECO:0000256" key="1">
    <source>
        <dbReference type="SAM" id="MobiDB-lite"/>
    </source>
</evidence>
<feature type="region of interest" description="Disordered" evidence="1">
    <location>
        <begin position="1"/>
        <end position="36"/>
    </location>
</feature>
<proteinExistence type="predicted"/>
<dbReference type="WBParaSite" id="nRc.2.0.1.t43142-RA">
    <property type="protein sequence ID" value="nRc.2.0.1.t43142-RA"/>
    <property type="gene ID" value="nRc.2.0.1.g43142"/>
</dbReference>
<sequence length="124" mass="12891">GERGESIKGLPGPVGQPGYKGEAGEAGQAGADGLPGPVGEHGVKGYFGLPVSGRLKLSVFTILLNGLLRGAGPVFPLDNVGIGATTPTRVQQKWPGSEPQVDWMKHQSYVRNIAFCHATSLLSE</sequence>
<evidence type="ECO:0000313" key="3">
    <source>
        <dbReference type="WBParaSite" id="nRc.2.0.1.t43142-RA"/>
    </source>
</evidence>
<name>A0A915KW27_ROMCU</name>
<evidence type="ECO:0000313" key="2">
    <source>
        <dbReference type="Proteomes" id="UP000887565"/>
    </source>
</evidence>
<keyword evidence="2" id="KW-1185">Reference proteome</keyword>
<protein>
    <submittedName>
        <fullName evidence="3">Uncharacterized protein</fullName>
    </submittedName>
</protein>